<proteinExistence type="predicted"/>
<comment type="caution">
    <text evidence="3">The sequence shown here is derived from an EMBL/GenBank/DDBJ whole genome shotgun (WGS) entry which is preliminary data.</text>
</comment>
<dbReference type="PANTHER" id="PTHR44051:SF2">
    <property type="entry name" value="HYPOTHETICAL GLUTATHIONE S-TRANSFERASE LIKE PROTEIN"/>
    <property type="match status" value="1"/>
</dbReference>
<protein>
    <submittedName>
        <fullName evidence="3">Glutathione S-transferase family protein</fullName>
    </submittedName>
</protein>
<dbReference type="InterPro" id="IPR004046">
    <property type="entry name" value="GST_C"/>
</dbReference>
<dbReference type="InterPro" id="IPR036249">
    <property type="entry name" value="Thioredoxin-like_sf"/>
</dbReference>
<dbReference type="Pfam" id="PF00043">
    <property type="entry name" value="GST_C"/>
    <property type="match status" value="1"/>
</dbReference>
<dbReference type="RefSeq" id="WP_341374915.1">
    <property type="nucleotide sequence ID" value="NZ_JBBUTF010000012.1"/>
</dbReference>
<evidence type="ECO:0000259" key="2">
    <source>
        <dbReference type="PROSITE" id="PS50405"/>
    </source>
</evidence>
<name>A0ABU9BBH9_9BURK</name>
<dbReference type="PROSITE" id="PS50405">
    <property type="entry name" value="GST_CTER"/>
    <property type="match status" value="1"/>
</dbReference>
<keyword evidence="4" id="KW-1185">Reference proteome</keyword>
<evidence type="ECO:0000259" key="1">
    <source>
        <dbReference type="PROSITE" id="PS50404"/>
    </source>
</evidence>
<dbReference type="EMBL" id="JBBUTF010000012">
    <property type="protein sequence ID" value="MEK8027141.1"/>
    <property type="molecule type" value="Genomic_DNA"/>
</dbReference>
<dbReference type="InterPro" id="IPR040079">
    <property type="entry name" value="Glutathione_S-Trfase"/>
</dbReference>
<dbReference type="PROSITE" id="PS50404">
    <property type="entry name" value="GST_NTER"/>
    <property type="match status" value="1"/>
</dbReference>
<feature type="domain" description="GST C-terminal" evidence="2">
    <location>
        <begin position="89"/>
        <end position="217"/>
    </location>
</feature>
<reference evidence="3 4" key="1">
    <citation type="submission" date="2024-04" db="EMBL/GenBank/DDBJ databases">
        <title>Novel species of the genus Ideonella isolated from streams.</title>
        <authorList>
            <person name="Lu H."/>
        </authorList>
    </citation>
    <scope>NUCLEOTIDE SEQUENCE [LARGE SCALE GENOMIC DNA]</scope>
    <source>
        <strain evidence="3 4">BYS139W</strain>
    </source>
</reference>
<dbReference type="SFLD" id="SFLDS00019">
    <property type="entry name" value="Glutathione_Transferase_(cytos"/>
    <property type="match status" value="1"/>
</dbReference>
<dbReference type="SUPFAM" id="SSF47616">
    <property type="entry name" value="GST C-terminal domain-like"/>
    <property type="match status" value="1"/>
</dbReference>
<evidence type="ECO:0000313" key="4">
    <source>
        <dbReference type="Proteomes" id="UP001368500"/>
    </source>
</evidence>
<dbReference type="InterPro" id="IPR036282">
    <property type="entry name" value="Glutathione-S-Trfase_C_sf"/>
</dbReference>
<evidence type="ECO:0000313" key="3">
    <source>
        <dbReference type="EMBL" id="MEK8027141.1"/>
    </source>
</evidence>
<dbReference type="Gene3D" id="3.40.30.10">
    <property type="entry name" value="Glutaredoxin"/>
    <property type="match status" value="1"/>
</dbReference>
<dbReference type="Gene3D" id="1.20.1050.10">
    <property type="match status" value="1"/>
</dbReference>
<dbReference type="InterPro" id="IPR010987">
    <property type="entry name" value="Glutathione-S-Trfase_C-like"/>
</dbReference>
<dbReference type="SUPFAM" id="SSF52833">
    <property type="entry name" value="Thioredoxin-like"/>
    <property type="match status" value="1"/>
</dbReference>
<gene>
    <name evidence="3" type="ORF">AACH11_14325</name>
</gene>
<dbReference type="PANTHER" id="PTHR44051">
    <property type="entry name" value="GLUTATHIONE S-TRANSFERASE-RELATED"/>
    <property type="match status" value="1"/>
</dbReference>
<sequence>MYRLHGFSQSGNTYKVALALQALGLDWQPVHLSFDDFLAGATRAADWREGMSVMGEVPLLDTPDGRRLSQSGAILLELARRHGALGGRDADEAYEVQRWLFFDNHKFTSYLATQRFLKSFAPTTPEPAVTHWLAGRVQAAFSVLEQHLQGRDWVVGYGPTLADCSLAGYVYFPAEETGVDIDAAWPAIAAWRRRLAATLPGWREPYAMLPGAPRPPLR</sequence>
<accession>A0ABU9BBH9</accession>
<feature type="domain" description="GST N-terminal" evidence="1">
    <location>
        <begin position="1"/>
        <end position="86"/>
    </location>
</feature>
<dbReference type="InterPro" id="IPR004045">
    <property type="entry name" value="Glutathione_S-Trfase_N"/>
</dbReference>
<dbReference type="Proteomes" id="UP001368500">
    <property type="component" value="Unassembled WGS sequence"/>
</dbReference>
<organism evidence="3 4">
    <name type="scientific">Pseudaquabacterium rugosum</name>
    <dbReference type="NCBI Taxonomy" id="2984194"/>
    <lineage>
        <taxon>Bacteria</taxon>
        <taxon>Pseudomonadati</taxon>
        <taxon>Pseudomonadota</taxon>
        <taxon>Betaproteobacteria</taxon>
        <taxon>Burkholderiales</taxon>
        <taxon>Sphaerotilaceae</taxon>
        <taxon>Pseudaquabacterium</taxon>
    </lineage>
</organism>
<dbReference type="Pfam" id="PF13417">
    <property type="entry name" value="GST_N_3"/>
    <property type="match status" value="1"/>
</dbReference>